<accession>A0A3N4MHN0</accession>
<comment type="caution">
    <text evidence="1">The sequence shown here is derived from an EMBL/GenBank/DDBJ whole genome shotgun (WGS) entry which is preliminary data.</text>
</comment>
<evidence type="ECO:0000313" key="2">
    <source>
        <dbReference type="Proteomes" id="UP000279089"/>
    </source>
</evidence>
<keyword evidence="2" id="KW-1185">Reference proteome</keyword>
<organism evidence="1 2">
    <name type="scientific">Chitinophaga barathri</name>
    <dbReference type="NCBI Taxonomy" id="1647451"/>
    <lineage>
        <taxon>Bacteria</taxon>
        <taxon>Pseudomonadati</taxon>
        <taxon>Bacteroidota</taxon>
        <taxon>Chitinophagia</taxon>
        <taxon>Chitinophagales</taxon>
        <taxon>Chitinophagaceae</taxon>
        <taxon>Chitinophaga</taxon>
    </lineage>
</organism>
<dbReference type="PROSITE" id="PS51257">
    <property type="entry name" value="PROKAR_LIPOPROTEIN"/>
    <property type="match status" value="1"/>
</dbReference>
<proteinExistence type="predicted"/>
<name>A0A3N4MHN0_9BACT</name>
<dbReference type="AlphaFoldDB" id="A0A3N4MHN0"/>
<protein>
    <submittedName>
        <fullName evidence="1">Uncharacterized protein</fullName>
    </submittedName>
</protein>
<dbReference type="Proteomes" id="UP000279089">
    <property type="component" value="Unassembled WGS sequence"/>
</dbReference>
<dbReference type="EMBL" id="RMBX01000005">
    <property type="protein sequence ID" value="RPD41267.1"/>
    <property type="molecule type" value="Genomic_DNA"/>
</dbReference>
<dbReference type="RefSeq" id="WP_120516432.1">
    <property type="nucleotide sequence ID" value="NZ_QXZY01000006.1"/>
</dbReference>
<reference evidence="2" key="1">
    <citation type="submission" date="2018-11" db="EMBL/GenBank/DDBJ databases">
        <title>Chitinophaga lutea sp.nov., isolate from arsenic contaminated soil.</title>
        <authorList>
            <person name="Zong Y."/>
        </authorList>
    </citation>
    <scope>NUCLEOTIDE SEQUENCE [LARGE SCALE GENOMIC DNA]</scope>
    <source>
        <strain evidence="2">YLT18</strain>
    </source>
</reference>
<sequence>MKYWVYLILTCTVAISCYSNNKAEAKRKPDSIDTSIIITQSKSLLLSKVDSLKLVKKFPVVIYYKVVSSKKDSMKIMDFVLDTSHVFKWELDEVQKEKLKAADDLTIDDVIAVSKAGAHFMSAITKDSSWFTDENIRKLMRDTAIINNVTRKIGGQPINIELRPLK</sequence>
<evidence type="ECO:0000313" key="1">
    <source>
        <dbReference type="EMBL" id="RPD41267.1"/>
    </source>
</evidence>
<gene>
    <name evidence="1" type="ORF">EG028_11355</name>
</gene>